<dbReference type="Proteomes" id="UP000006701">
    <property type="component" value="Unassembled WGS sequence"/>
</dbReference>
<organism evidence="3 4">
    <name type="scientific">Aspergillus clavatus (strain ATCC 1007 / CBS 513.65 / DSM 816 / NCTC 3887 / NRRL 1 / QM 1276 / 107)</name>
    <dbReference type="NCBI Taxonomy" id="344612"/>
    <lineage>
        <taxon>Eukaryota</taxon>
        <taxon>Fungi</taxon>
        <taxon>Dikarya</taxon>
        <taxon>Ascomycota</taxon>
        <taxon>Pezizomycotina</taxon>
        <taxon>Eurotiomycetes</taxon>
        <taxon>Eurotiomycetidae</taxon>
        <taxon>Eurotiales</taxon>
        <taxon>Aspergillaceae</taxon>
        <taxon>Aspergillus</taxon>
        <taxon>Aspergillus subgen. Fumigati</taxon>
    </lineage>
</organism>
<evidence type="ECO:0000313" key="3">
    <source>
        <dbReference type="EMBL" id="EAW13586.1"/>
    </source>
</evidence>
<accession>A1C8E9</accession>
<name>A1C8E9_ASPCL</name>
<dbReference type="Pfam" id="PF00210">
    <property type="entry name" value="Ferritin"/>
    <property type="match status" value="1"/>
</dbReference>
<dbReference type="GO" id="GO:0008198">
    <property type="term" value="F:ferrous iron binding"/>
    <property type="evidence" value="ECO:0007669"/>
    <property type="project" value="TreeGrafter"/>
</dbReference>
<dbReference type="OMA" id="NGCIPWM"/>
<comment type="similarity">
    <text evidence="1">Belongs to the ferritin family.</text>
</comment>
<gene>
    <name evidence="3" type="ORF">ACLA_043040</name>
</gene>
<sequence length="155" mass="17557">MTWLEKYLITRGGRSKPTDIQAPKIEWPDTPVDPVTPCREVFMVQKKLFEDLERLCSLAEKSQDTALVTAIESRFLRKHTQQLKNLGDLLQQVARVSKQPGLGLYLIDAELRHHNGCIPWMTLNNPDTHDEGIRVVTKKISEGLALQSHHGGGHE</sequence>
<dbReference type="Gene3D" id="1.20.1260.10">
    <property type="match status" value="1"/>
</dbReference>
<dbReference type="InterPro" id="IPR001519">
    <property type="entry name" value="Ferritin"/>
</dbReference>
<keyword evidence="4" id="KW-1185">Reference proteome</keyword>
<dbReference type="GO" id="GO:0008199">
    <property type="term" value="F:ferric iron binding"/>
    <property type="evidence" value="ECO:0007669"/>
    <property type="project" value="InterPro"/>
</dbReference>
<evidence type="ECO:0000256" key="1">
    <source>
        <dbReference type="ARBA" id="ARBA00007513"/>
    </source>
</evidence>
<dbReference type="RefSeq" id="XP_001275012.1">
    <property type="nucleotide sequence ID" value="XM_001275011.1"/>
</dbReference>
<dbReference type="AlphaFoldDB" id="A1C8E9"/>
<dbReference type="InterPro" id="IPR008331">
    <property type="entry name" value="Ferritin_DPS_dom"/>
</dbReference>
<dbReference type="HOGENOM" id="CLU_108087_0_0_1"/>
<feature type="domain" description="Ferritin/DPS" evidence="2">
    <location>
        <begin position="6"/>
        <end position="95"/>
    </location>
</feature>
<dbReference type="GeneID" id="4707227"/>
<reference evidence="3 4" key="1">
    <citation type="journal article" date="2008" name="PLoS Genet.">
        <title>Genomic islands in the pathogenic filamentous fungus Aspergillus fumigatus.</title>
        <authorList>
            <person name="Fedorova N.D."/>
            <person name="Khaldi N."/>
            <person name="Joardar V.S."/>
            <person name="Maiti R."/>
            <person name="Amedeo P."/>
            <person name="Anderson M.J."/>
            <person name="Crabtree J."/>
            <person name="Silva J.C."/>
            <person name="Badger J.H."/>
            <person name="Albarraq A."/>
            <person name="Angiuoli S."/>
            <person name="Bussey H."/>
            <person name="Bowyer P."/>
            <person name="Cotty P.J."/>
            <person name="Dyer P.S."/>
            <person name="Egan A."/>
            <person name="Galens K."/>
            <person name="Fraser-Liggett C.M."/>
            <person name="Haas B.J."/>
            <person name="Inman J.M."/>
            <person name="Kent R."/>
            <person name="Lemieux S."/>
            <person name="Malavazi I."/>
            <person name="Orvis J."/>
            <person name="Roemer T."/>
            <person name="Ronning C.M."/>
            <person name="Sundaram J.P."/>
            <person name="Sutton G."/>
            <person name="Turner G."/>
            <person name="Venter J.C."/>
            <person name="White O.R."/>
            <person name="Whitty B.R."/>
            <person name="Youngman P."/>
            <person name="Wolfe K.H."/>
            <person name="Goldman G.H."/>
            <person name="Wortman J.R."/>
            <person name="Jiang B."/>
            <person name="Denning D.W."/>
            <person name="Nierman W.C."/>
        </authorList>
    </citation>
    <scope>NUCLEOTIDE SEQUENCE [LARGE SCALE GENOMIC DNA]</scope>
    <source>
        <strain evidence="4">ATCC 1007 / CBS 513.65 / DSM 816 / NCTC 3887 / NRRL 1</strain>
    </source>
</reference>
<protein>
    <recommendedName>
        <fullName evidence="2">Ferritin/DPS domain-containing protein</fullName>
    </recommendedName>
</protein>
<dbReference type="EMBL" id="DS027046">
    <property type="protein sequence ID" value="EAW13586.1"/>
    <property type="molecule type" value="Genomic_DNA"/>
</dbReference>
<dbReference type="STRING" id="344612.A1C8E9"/>
<dbReference type="PANTHER" id="PTHR11431">
    <property type="entry name" value="FERRITIN"/>
    <property type="match status" value="1"/>
</dbReference>
<evidence type="ECO:0000259" key="2">
    <source>
        <dbReference type="Pfam" id="PF00210"/>
    </source>
</evidence>
<dbReference type="SUPFAM" id="SSF47240">
    <property type="entry name" value="Ferritin-like"/>
    <property type="match status" value="1"/>
</dbReference>
<evidence type="ECO:0000313" key="4">
    <source>
        <dbReference type="Proteomes" id="UP000006701"/>
    </source>
</evidence>
<dbReference type="InterPro" id="IPR009078">
    <property type="entry name" value="Ferritin-like_SF"/>
</dbReference>
<proteinExistence type="inferred from homology"/>
<dbReference type="OrthoDB" id="186462at2759"/>
<dbReference type="PANTHER" id="PTHR11431:SF75">
    <property type="entry name" value="FERRITIN"/>
    <property type="match status" value="1"/>
</dbReference>
<dbReference type="GO" id="GO:0006879">
    <property type="term" value="P:intracellular iron ion homeostasis"/>
    <property type="evidence" value="ECO:0007669"/>
    <property type="project" value="InterPro"/>
</dbReference>
<dbReference type="VEuPathDB" id="FungiDB:ACLA_043040"/>
<dbReference type="GO" id="GO:0006826">
    <property type="term" value="P:iron ion transport"/>
    <property type="evidence" value="ECO:0007669"/>
    <property type="project" value="InterPro"/>
</dbReference>
<dbReference type="InterPro" id="IPR012347">
    <property type="entry name" value="Ferritin-like"/>
</dbReference>
<dbReference type="GO" id="GO:0005737">
    <property type="term" value="C:cytoplasm"/>
    <property type="evidence" value="ECO:0007669"/>
    <property type="project" value="TreeGrafter"/>
</dbReference>
<dbReference type="KEGG" id="act:ACLA_043040"/>
<dbReference type="eggNOG" id="KOG2332">
    <property type="taxonomic scope" value="Eukaryota"/>
</dbReference>